<sequence>MNKSLAIILALVAIVSAVQATNSPYSPYTAFLREKSSVFLNENNEPSGNIHHRQTNGQADDVIHHRQTNRQADDVAAINLGCQGGVSCTIDVGLETDLNCKFNMDCKLS</sequence>
<dbReference type="EMBL" id="HBUF01617065">
    <property type="protein sequence ID" value="CAG6780129.1"/>
    <property type="molecule type" value="Transcribed_RNA"/>
</dbReference>
<evidence type="ECO:0000313" key="2">
    <source>
        <dbReference type="EMBL" id="CAG6780131.1"/>
    </source>
</evidence>
<organism evidence="2">
    <name type="scientific">Cacopsylla melanoneura</name>
    <dbReference type="NCBI Taxonomy" id="428564"/>
    <lineage>
        <taxon>Eukaryota</taxon>
        <taxon>Metazoa</taxon>
        <taxon>Ecdysozoa</taxon>
        <taxon>Arthropoda</taxon>
        <taxon>Hexapoda</taxon>
        <taxon>Insecta</taxon>
        <taxon>Pterygota</taxon>
        <taxon>Neoptera</taxon>
        <taxon>Paraneoptera</taxon>
        <taxon>Hemiptera</taxon>
        <taxon>Sternorrhyncha</taxon>
        <taxon>Psylloidea</taxon>
        <taxon>Psyllidae</taxon>
        <taxon>Psyllinae</taxon>
        <taxon>Cacopsylla</taxon>
    </lineage>
</organism>
<name>A0A8D9F7J5_9HEMI</name>
<evidence type="ECO:0000256" key="1">
    <source>
        <dbReference type="SAM" id="SignalP"/>
    </source>
</evidence>
<dbReference type="AlphaFoldDB" id="A0A8D9F7J5"/>
<reference evidence="2" key="1">
    <citation type="submission" date="2021-05" db="EMBL/GenBank/DDBJ databases">
        <authorList>
            <person name="Alioto T."/>
            <person name="Alioto T."/>
            <person name="Gomez Garrido J."/>
        </authorList>
    </citation>
    <scope>NUCLEOTIDE SEQUENCE</scope>
</reference>
<proteinExistence type="predicted"/>
<feature type="chain" id="PRO_5036429127" evidence="1">
    <location>
        <begin position="21"/>
        <end position="109"/>
    </location>
</feature>
<feature type="signal peptide" evidence="1">
    <location>
        <begin position="1"/>
        <end position="20"/>
    </location>
</feature>
<accession>A0A8D9F7J5</accession>
<dbReference type="EMBL" id="HBUF01617066">
    <property type="protein sequence ID" value="CAG6780130.1"/>
    <property type="molecule type" value="Transcribed_RNA"/>
</dbReference>
<dbReference type="EMBL" id="HBUF01617067">
    <property type="protein sequence ID" value="CAG6780131.1"/>
    <property type="molecule type" value="Transcribed_RNA"/>
</dbReference>
<keyword evidence="1" id="KW-0732">Signal</keyword>
<protein>
    <submittedName>
        <fullName evidence="2">Uncharacterized protein</fullName>
    </submittedName>
</protein>